<organism evidence="1 2">
    <name type="scientific">Armillaria luteobubalina</name>
    <dbReference type="NCBI Taxonomy" id="153913"/>
    <lineage>
        <taxon>Eukaryota</taxon>
        <taxon>Fungi</taxon>
        <taxon>Dikarya</taxon>
        <taxon>Basidiomycota</taxon>
        <taxon>Agaricomycotina</taxon>
        <taxon>Agaricomycetes</taxon>
        <taxon>Agaricomycetidae</taxon>
        <taxon>Agaricales</taxon>
        <taxon>Marasmiineae</taxon>
        <taxon>Physalacriaceae</taxon>
        <taxon>Armillaria</taxon>
    </lineage>
</organism>
<keyword evidence="2" id="KW-1185">Reference proteome</keyword>
<protein>
    <recommendedName>
        <fullName evidence="3">F-box domain-containing protein</fullName>
    </recommendedName>
</protein>
<name>A0AA39QHU8_9AGAR</name>
<comment type="caution">
    <text evidence="1">The sequence shown here is derived from an EMBL/GenBank/DDBJ whole genome shotgun (WGS) entry which is preliminary data.</text>
</comment>
<dbReference type="EMBL" id="JAUEPU010000004">
    <property type="protein sequence ID" value="KAK0502651.1"/>
    <property type="molecule type" value="Genomic_DNA"/>
</dbReference>
<reference evidence="1" key="1">
    <citation type="submission" date="2023-06" db="EMBL/GenBank/DDBJ databases">
        <authorList>
            <consortium name="Lawrence Berkeley National Laboratory"/>
            <person name="Ahrendt S."/>
            <person name="Sahu N."/>
            <person name="Indic B."/>
            <person name="Wong-Bajracharya J."/>
            <person name="Merenyi Z."/>
            <person name="Ke H.-M."/>
            <person name="Monk M."/>
            <person name="Kocsube S."/>
            <person name="Drula E."/>
            <person name="Lipzen A."/>
            <person name="Balint B."/>
            <person name="Henrissat B."/>
            <person name="Andreopoulos B."/>
            <person name="Martin F.M."/>
            <person name="Harder C.B."/>
            <person name="Rigling D."/>
            <person name="Ford K.L."/>
            <person name="Foster G.D."/>
            <person name="Pangilinan J."/>
            <person name="Papanicolaou A."/>
            <person name="Barry K."/>
            <person name="LaButti K."/>
            <person name="Viragh M."/>
            <person name="Koriabine M."/>
            <person name="Yan M."/>
            <person name="Riley R."/>
            <person name="Champramary S."/>
            <person name="Plett K.L."/>
            <person name="Tsai I.J."/>
            <person name="Slot J."/>
            <person name="Sipos G."/>
            <person name="Plett J."/>
            <person name="Nagy L.G."/>
            <person name="Grigoriev I.V."/>
        </authorList>
    </citation>
    <scope>NUCLEOTIDE SEQUENCE</scope>
    <source>
        <strain evidence="1">HWK02</strain>
    </source>
</reference>
<gene>
    <name evidence="1" type="ORF">EDD18DRAFT_1134333</name>
</gene>
<dbReference type="AlphaFoldDB" id="A0AA39QHU8"/>
<sequence length="398" mass="44993">MAQPMLRDYLHLGANQPFSCHALYFHLQTSHSLLRGLGIPRSGRISAQLIAPDTVVSLHIDQPSNLEQDSYFPLVLNKLKDESVLITKIVLGRTNWFKFQGASSFNFSGFCHIKHLTIRGSAFSESHLRSVLSSLPTLRTLELHNNSMPDPRNPVRAVSVNDDRPAIAVLALTIGNDTCWTLLDFLLSDRSPVNIGTLERLVLWRGRGIPPAGGNSLLSRRVSSILQWVNFPFALELDDFKITTPMPPITNLVNIKELTIILGVSDNYYDFTYQTLVWWTETLKNIPGWTKLCKITIKVECGPPTAFNAPHPRDLAQWEAFDDALCRIEIYSGLEQLRYSVVPKTGYVGHPGYDCDTMRRWLCLRCLPRARIMYTASEDCDFRVLDWANQEVDVSGFT</sequence>
<evidence type="ECO:0000313" key="2">
    <source>
        <dbReference type="Proteomes" id="UP001175228"/>
    </source>
</evidence>
<evidence type="ECO:0008006" key="3">
    <source>
        <dbReference type="Google" id="ProtNLM"/>
    </source>
</evidence>
<proteinExistence type="predicted"/>
<evidence type="ECO:0000313" key="1">
    <source>
        <dbReference type="EMBL" id="KAK0502651.1"/>
    </source>
</evidence>
<dbReference type="Proteomes" id="UP001175228">
    <property type="component" value="Unassembled WGS sequence"/>
</dbReference>
<dbReference type="SUPFAM" id="SSF52047">
    <property type="entry name" value="RNI-like"/>
    <property type="match status" value="1"/>
</dbReference>
<accession>A0AA39QHU8</accession>